<dbReference type="EMBL" id="JAOQJQ010000003">
    <property type="protein sequence ID" value="MCU6762502.1"/>
    <property type="molecule type" value="Genomic_DNA"/>
</dbReference>
<dbReference type="InterPro" id="IPR027417">
    <property type="entry name" value="P-loop_NTPase"/>
</dbReference>
<organism evidence="1 2">
    <name type="scientific">Brotonthovivens ammoniilytica</name>
    <dbReference type="NCBI Taxonomy" id="2981725"/>
    <lineage>
        <taxon>Bacteria</taxon>
        <taxon>Bacillati</taxon>
        <taxon>Bacillota</taxon>
        <taxon>Clostridia</taxon>
        <taxon>Lachnospirales</taxon>
        <taxon>Lachnospiraceae</taxon>
        <taxon>Brotonthovivens</taxon>
    </lineage>
</organism>
<dbReference type="RefSeq" id="WP_158425204.1">
    <property type="nucleotide sequence ID" value="NZ_JAOQJQ010000003.1"/>
</dbReference>
<keyword evidence="2" id="KW-1185">Reference proteome</keyword>
<comment type="caution">
    <text evidence="1">The sequence shown here is derived from an EMBL/GenBank/DDBJ whole genome shotgun (WGS) entry which is preliminary data.</text>
</comment>
<dbReference type="Pfam" id="PF02572">
    <property type="entry name" value="CobA_CobO_BtuR"/>
    <property type="match status" value="1"/>
</dbReference>
<proteinExistence type="predicted"/>
<dbReference type="Gene3D" id="3.40.50.300">
    <property type="entry name" value="P-loop containing nucleotide triphosphate hydrolases"/>
    <property type="match status" value="1"/>
</dbReference>
<dbReference type="PANTHER" id="PTHR46638">
    <property type="entry name" value="CORRINOID ADENOSYLTRANSFERASE"/>
    <property type="match status" value="1"/>
</dbReference>
<reference evidence="1 2" key="1">
    <citation type="journal article" date="2021" name="ISME Commun">
        <title>Automated analysis of genomic sequences facilitates high-throughput and comprehensive description of bacteria.</title>
        <authorList>
            <person name="Hitch T.C.A."/>
        </authorList>
    </citation>
    <scope>NUCLEOTIDE SEQUENCE [LARGE SCALE GENOMIC DNA]</scope>
    <source>
        <strain evidence="1 2">Sanger_109</strain>
    </source>
</reference>
<dbReference type="PANTHER" id="PTHR46638:SF1">
    <property type="entry name" value="CORRINOID ADENOSYLTRANSFERASE"/>
    <property type="match status" value="1"/>
</dbReference>
<accession>A0ABT2TJV2</accession>
<evidence type="ECO:0000313" key="2">
    <source>
        <dbReference type="Proteomes" id="UP001652442"/>
    </source>
</evidence>
<sequence>MEKGKVQAYYGYGRGKTTAALGYAIHEASKGGNSFIIQFLKGKDDDEISFIRRLEPEIKLFRFQKSADLYDNLSTEEQFEEKMNMKNGVNYARKVLATGECSMLILDEVLGLIDKKVITVEELIALIQVKSEETTVILTGRVLNDALIPYLDEIYRIQTEKD</sequence>
<gene>
    <name evidence="1" type="ORF">OCV88_09170</name>
</gene>
<protein>
    <submittedName>
        <fullName evidence="1">Cob(I)yrinic acid a,c-diamide adenosyltransferase</fullName>
    </submittedName>
</protein>
<dbReference type="PIRSF" id="PIRSF015617">
    <property type="entry name" value="Adensltrnsf_CobA"/>
    <property type="match status" value="1"/>
</dbReference>
<dbReference type="SUPFAM" id="SSF52540">
    <property type="entry name" value="P-loop containing nucleoside triphosphate hydrolases"/>
    <property type="match status" value="1"/>
</dbReference>
<dbReference type="InterPro" id="IPR003724">
    <property type="entry name" value="CblAdoTrfase_CobA"/>
</dbReference>
<name>A0ABT2TJV2_9FIRM</name>
<dbReference type="Proteomes" id="UP001652442">
    <property type="component" value="Unassembled WGS sequence"/>
</dbReference>
<evidence type="ECO:0000313" key="1">
    <source>
        <dbReference type="EMBL" id="MCU6762502.1"/>
    </source>
</evidence>